<dbReference type="CDD" id="cd17316">
    <property type="entry name" value="MFS_SV2_like"/>
    <property type="match status" value="1"/>
</dbReference>
<organism evidence="9 10">
    <name type="scientific">Lapillicoccus jejuensis</name>
    <dbReference type="NCBI Taxonomy" id="402171"/>
    <lineage>
        <taxon>Bacteria</taxon>
        <taxon>Bacillati</taxon>
        <taxon>Actinomycetota</taxon>
        <taxon>Actinomycetes</taxon>
        <taxon>Micrococcales</taxon>
        <taxon>Intrasporangiaceae</taxon>
        <taxon>Lapillicoccus</taxon>
    </lineage>
</organism>
<dbReference type="PANTHER" id="PTHR48020:SF12">
    <property type="entry name" value="PROTON MYO-INOSITOL COTRANSPORTER"/>
    <property type="match status" value="1"/>
</dbReference>
<name>A0A542E1J6_9MICO</name>
<dbReference type="Pfam" id="PF00083">
    <property type="entry name" value="Sugar_tr"/>
    <property type="match status" value="1"/>
</dbReference>
<comment type="similarity">
    <text evidence="2">Belongs to the major facilitator superfamily. Sugar transporter (TC 2.A.1.1) family.</text>
</comment>
<dbReference type="PANTHER" id="PTHR48020">
    <property type="entry name" value="PROTON MYO-INOSITOL COTRANSPORTER"/>
    <property type="match status" value="1"/>
</dbReference>
<dbReference type="OrthoDB" id="9787026at2"/>
<reference evidence="9 10" key="1">
    <citation type="submission" date="2019-06" db="EMBL/GenBank/DDBJ databases">
        <title>Sequencing the genomes of 1000 actinobacteria strains.</title>
        <authorList>
            <person name="Klenk H.-P."/>
        </authorList>
    </citation>
    <scope>NUCLEOTIDE SEQUENCE [LARGE SCALE GENOMIC DNA]</scope>
    <source>
        <strain evidence="9 10">DSM 18607</strain>
    </source>
</reference>
<keyword evidence="6 7" id="KW-0472">Membrane</keyword>
<dbReference type="InterPro" id="IPR005829">
    <property type="entry name" value="Sugar_transporter_CS"/>
</dbReference>
<dbReference type="RefSeq" id="WP_141848627.1">
    <property type="nucleotide sequence ID" value="NZ_BAAAPR010000014.1"/>
</dbReference>
<sequence>MDHGTIRRLSDEATAVLLDKDGTASSNRGGWMMIATILIEAWDLYAISFVLIFIKAEYDPSAVELGLATAAVQGGALVGALLGGYVADRLGRKRVFILTMVLFIVLAVAQGFSQNIVDLIIIRFLIGIPLGSDISNGYAYIMESMPKGKREIMGSRWQFMFGLGEVFSILVITVMYVTGMDHEILWRVALALGAIPALVLLLARLNLPETPLSLLQRGQFVKAKAASQKLFDDPLDMLPDEDVTMEKPKVGDFLRVIFADPVKKRATIFGWISNACQGAEFTAFGFYLPVILVSAGVGVTGSVGNTNITGTNLVTAGIYVLATISGFVAPLMLPRIGHRGVAMWGFGLAFLGLVIGAYALGADIKWLIVIGACILMWGHYWDASNGMTIVSMVAPPRFKATASGFAYTFVKAASFFGAFIFPVMTDAWGKVWATLAVAVLSGIGFLSAKFILPEMYGYVEQEEARVARAVARHDA</sequence>
<feature type="transmembrane region" description="Helical" evidence="7">
    <location>
        <begin position="30"/>
        <end position="54"/>
    </location>
</feature>
<dbReference type="Proteomes" id="UP000317893">
    <property type="component" value="Unassembled WGS sequence"/>
</dbReference>
<evidence type="ECO:0000256" key="7">
    <source>
        <dbReference type="SAM" id="Phobius"/>
    </source>
</evidence>
<evidence type="ECO:0000256" key="3">
    <source>
        <dbReference type="ARBA" id="ARBA00022448"/>
    </source>
</evidence>
<dbReference type="AlphaFoldDB" id="A0A542E1J6"/>
<dbReference type="GO" id="GO:0005886">
    <property type="term" value="C:plasma membrane"/>
    <property type="evidence" value="ECO:0007669"/>
    <property type="project" value="UniProtKB-SubCell"/>
</dbReference>
<comment type="subcellular location">
    <subcellularLocation>
        <location evidence="1">Cell membrane</location>
        <topology evidence="1">Multi-pass membrane protein</topology>
    </subcellularLocation>
</comment>
<feature type="transmembrane region" description="Helical" evidence="7">
    <location>
        <begin position="404"/>
        <end position="425"/>
    </location>
</feature>
<proteinExistence type="inferred from homology"/>
<evidence type="ECO:0000313" key="10">
    <source>
        <dbReference type="Proteomes" id="UP000317893"/>
    </source>
</evidence>
<evidence type="ECO:0000256" key="5">
    <source>
        <dbReference type="ARBA" id="ARBA00022989"/>
    </source>
</evidence>
<dbReference type="PROSITE" id="PS00217">
    <property type="entry name" value="SUGAR_TRANSPORT_2"/>
    <property type="match status" value="1"/>
</dbReference>
<keyword evidence="3" id="KW-0813">Transport</keyword>
<dbReference type="GO" id="GO:0022857">
    <property type="term" value="F:transmembrane transporter activity"/>
    <property type="evidence" value="ECO:0007669"/>
    <property type="project" value="InterPro"/>
</dbReference>
<keyword evidence="4 7" id="KW-0812">Transmembrane</keyword>
<accession>A0A542E1J6</accession>
<evidence type="ECO:0000313" key="9">
    <source>
        <dbReference type="EMBL" id="TQJ09221.1"/>
    </source>
</evidence>
<dbReference type="InterPro" id="IPR050814">
    <property type="entry name" value="Myo-inositol_Transporter"/>
</dbReference>
<feature type="domain" description="Major facilitator superfamily (MFS) profile" evidence="8">
    <location>
        <begin position="29"/>
        <end position="456"/>
    </location>
</feature>
<evidence type="ECO:0000259" key="8">
    <source>
        <dbReference type="PROSITE" id="PS50850"/>
    </source>
</evidence>
<feature type="transmembrane region" description="Helical" evidence="7">
    <location>
        <begin position="66"/>
        <end position="87"/>
    </location>
</feature>
<evidence type="ECO:0000256" key="2">
    <source>
        <dbReference type="ARBA" id="ARBA00010992"/>
    </source>
</evidence>
<evidence type="ECO:0000256" key="1">
    <source>
        <dbReference type="ARBA" id="ARBA00004651"/>
    </source>
</evidence>
<feature type="transmembrane region" description="Helical" evidence="7">
    <location>
        <begin position="340"/>
        <end position="360"/>
    </location>
</feature>
<feature type="transmembrane region" description="Helical" evidence="7">
    <location>
        <begin position="431"/>
        <end position="452"/>
    </location>
</feature>
<gene>
    <name evidence="9" type="ORF">FB458_2329</name>
</gene>
<feature type="transmembrane region" description="Helical" evidence="7">
    <location>
        <begin position="281"/>
        <end position="301"/>
    </location>
</feature>
<keyword evidence="10" id="KW-1185">Reference proteome</keyword>
<dbReference type="PROSITE" id="PS00216">
    <property type="entry name" value="SUGAR_TRANSPORT_1"/>
    <property type="match status" value="1"/>
</dbReference>
<feature type="transmembrane region" description="Helical" evidence="7">
    <location>
        <begin position="366"/>
        <end position="383"/>
    </location>
</feature>
<feature type="transmembrane region" description="Helical" evidence="7">
    <location>
        <begin position="184"/>
        <end position="207"/>
    </location>
</feature>
<feature type="transmembrane region" description="Helical" evidence="7">
    <location>
        <begin position="94"/>
        <end position="113"/>
    </location>
</feature>
<comment type="caution">
    <text evidence="9">The sequence shown here is derived from an EMBL/GenBank/DDBJ whole genome shotgun (WGS) entry which is preliminary data.</text>
</comment>
<feature type="transmembrane region" description="Helical" evidence="7">
    <location>
        <begin position="313"/>
        <end position="333"/>
    </location>
</feature>
<keyword evidence="9" id="KW-0762">Sugar transport</keyword>
<feature type="transmembrane region" description="Helical" evidence="7">
    <location>
        <begin position="119"/>
        <end position="139"/>
    </location>
</feature>
<evidence type="ECO:0000256" key="4">
    <source>
        <dbReference type="ARBA" id="ARBA00022692"/>
    </source>
</evidence>
<dbReference type="SUPFAM" id="SSF103473">
    <property type="entry name" value="MFS general substrate transporter"/>
    <property type="match status" value="1"/>
</dbReference>
<dbReference type="InterPro" id="IPR020846">
    <property type="entry name" value="MFS_dom"/>
</dbReference>
<evidence type="ECO:0000256" key="6">
    <source>
        <dbReference type="ARBA" id="ARBA00023136"/>
    </source>
</evidence>
<keyword evidence="5 7" id="KW-1133">Transmembrane helix</keyword>
<dbReference type="InterPro" id="IPR036259">
    <property type="entry name" value="MFS_trans_sf"/>
</dbReference>
<dbReference type="Gene3D" id="1.20.1250.20">
    <property type="entry name" value="MFS general substrate transporter like domains"/>
    <property type="match status" value="1"/>
</dbReference>
<feature type="transmembrane region" description="Helical" evidence="7">
    <location>
        <begin position="159"/>
        <end position="178"/>
    </location>
</feature>
<dbReference type="InterPro" id="IPR005828">
    <property type="entry name" value="MFS_sugar_transport-like"/>
</dbReference>
<dbReference type="PROSITE" id="PS50850">
    <property type="entry name" value="MFS"/>
    <property type="match status" value="1"/>
</dbReference>
<protein>
    <submittedName>
        <fullName evidence="9">Sugar transport protein</fullName>
    </submittedName>
</protein>
<dbReference type="EMBL" id="VFMN01000001">
    <property type="protein sequence ID" value="TQJ09221.1"/>
    <property type="molecule type" value="Genomic_DNA"/>
</dbReference>